<dbReference type="InterPro" id="IPR040242">
    <property type="entry name" value="TPRG1-like"/>
</dbReference>
<comment type="similarity">
    <text evidence="1">Belongs to the TPRG1 family.</text>
</comment>
<dbReference type="Proteomes" id="UP000694569">
    <property type="component" value="Unplaced"/>
</dbReference>
<evidence type="ECO:0000259" key="3">
    <source>
        <dbReference type="PROSITE" id="PS51791"/>
    </source>
</evidence>
<dbReference type="InterPro" id="IPR034753">
    <property type="entry name" value="hSac2"/>
</dbReference>
<evidence type="ECO:0000256" key="1">
    <source>
        <dbReference type="ARBA" id="ARBA00009163"/>
    </source>
</evidence>
<evidence type="ECO:0000256" key="2">
    <source>
        <dbReference type="SAM" id="MobiDB-lite"/>
    </source>
</evidence>
<organism evidence="4 5">
    <name type="scientific">Leptobrachium leishanense</name>
    <name type="common">Leishan spiny toad</name>
    <dbReference type="NCBI Taxonomy" id="445787"/>
    <lineage>
        <taxon>Eukaryota</taxon>
        <taxon>Metazoa</taxon>
        <taxon>Chordata</taxon>
        <taxon>Craniata</taxon>
        <taxon>Vertebrata</taxon>
        <taxon>Euteleostomi</taxon>
        <taxon>Amphibia</taxon>
        <taxon>Batrachia</taxon>
        <taxon>Anura</taxon>
        <taxon>Pelobatoidea</taxon>
        <taxon>Megophryidae</taxon>
        <taxon>Leptobrachium</taxon>
    </lineage>
</organism>
<dbReference type="Pfam" id="PF12456">
    <property type="entry name" value="hSac2"/>
    <property type="match status" value="1"/>
</dbReference>
<evidence type="ECO:0000313" key="5">
    <source>
        <dbReference type="Proteomes" id="UP000694569"/>
    </source>
</evidence>
<dbReference type="PANTHER" id="PTHR31108:SF8">
    <property type="entry name" value="PROVISIONAL ORTHOLOG OF TUMOR PROTEIN P63 REGULATED 1 LIKE"/>
    <property type="match status" value="1"/>
</dbReference>
<reference evidence="4" key="1">
    <citation type="submission" date="2025-08" db="UniProtKB">
        <authorList>
            <consortium name="Ensembl"/>
        </authorList>
    </citation>
    <scope>IDENTIFICATION</scope>
</reference>
<proteinExistence type="inferred from homology"/>
<dbReference type="AlphaFoldDB" id="A0A8C5PFX5"/>
<dbReference type="InterPro" id="IPR022158">
    <property type="entry name" value="Inositol_phosphatase"/>
</dbReference>
<feature type="region of interest" description="Disordered" evidence="2">
    <location>
        <begin position="1"/>
        <end position="37"/>
    </location>
</feature>
<dbReference type="PANTHER" id="PTHR31108">
    <property type="entry name" value="TUMOR PROTEIN P63-REGULATED GENE 1-LIKE PROTEIN"/>
    <property type="match status" value="1"/>
</dbReference>
<feature type="domain" description="HSac2" evidence="3">
    <location>
        <begin position="70"/>
        <end position="243"/>
    </location>
</feature>
<dbReference type="Ensembl" id="ENSLLET00000022181.1">
    <property type="protein sequence ID" value="ENSLLEP00000021357.1"/>
    <property type="gene ID" value="ENSLLEG00000013521.1"/>
</dbReference>
<dbReference type="GO" id="GO:0005737">
    <property type="term" value="C:cytoplasm"/>
    <property type="evidence" value="ECO:0007669"/>
    <property type="project" value="TreeGrafter"/>
</dbReference>
<protein>
    <recommendedName>
        <fullName evidence="3">HSac2 domain-containing protein</fullName>
    </recommendedName>
</protein>
<keyword evidence="5" id="KW-1185">Reference proteome</keyword>
<dbReference type="PROSITE" id="PS51791">
    <property type="entry name" value="HSAC2"/>
    <property type="match status" value="1"/>
</dbReference>
<reference evidence="4" key="2">
    <citation type="submission" date="2025-09" db="UniProtKB">
        <authorList>
            <consortium name="Ensembl"/>
        </authorList>
    </citation>
    <scope>IDENTIFICATION</scope>
</reference>
<dbReference type="GeneTree" id="ENSGT00390000001652"/>
<evidence type="ECO:0000313" key="4">
    <source>
        <dbReference type="Ensembl" id="ENSLLEP00000021357.1"/>
    </source>
</evidence>
<sequence length="278" mass="32048">MDTKRQIVTKESQCFTMEREQTTQPETSSDKEKPQLEAHPMYTQGPRETFTPEYIIPETQTRTPREDFFIFRRSLVYQAIQDIQSRLSPEEDGNLQSTWILTQISHWGTECELLALLCDRTLMLCYYDFVGLCSSRLFRVPFNYIDTVTWGPLSYPQTALNKRDGQGLKVQWDKLREPPSLLSRWNPWAKDLPYIILTKHPGSPGQSDLEDMCKLEEFKERLVEAVGLAHQDNPIPGRANGLLTLQKPVNVETSVGLVSLVNSKTQLGYAKPRWNFGF</sequence>
<accession>A0A8C5PFX5</accession>
<name>A0A8C5PFX5_9ANUR</name>